<dbReference type="GO" id="GO:0004386">
    <property type="term" value="F:helicase activity"/>
    <property type="evidence" value="ECO:0007669"/>
    <property type="project" value="UniProtKB-KW"/>
</dbReference>
<evidence type="ECO:0000313" key="2">
    <source>
        <dbReference type="EMBL" id="TKI90338.1"/>
    </source>
</evidence>
<dbReference type="InterPro" id="IPR050496">
    <property type="entry name" value="SNF2_RAD54_helicase_repair"/>
</dbReference>
<keyword evidence="2" id="KW-0347">Helicase</keyword>
<dbReference type="InterPro" id="IPR027417">
    <property type="entry name" value="P-loop_NTPase"/>
</dbReference>
<name>A0A4U3AQ57_9BACI</name>
<gene>
    <name evidence="2" type="ORF">FC699_24285</name>
</gene>
<dbReference type="CDD" id="cd18011">
    <property type="entry name" value="DEXDc_RapA"/>
    <property type="match status" value="1"/>
</dbReference>
<accession>A0A4U3AQ57</accession>
<dbReference type="InterPro" id="IPR014001">
    <property type="entry name" value="Helicase_ATP-bd"/>
</dbReference>
<keyword evidence="2" id="KW-0378">Hydrolase</keyword>
<evidence type="ECO:0000313" key="3">
    <source>
        <dbReference type="Proteomes" id="UP000305222"/>
    </source>
</evidence>
<dbReference type="EMBL" id="SZON01001637">
    <property type="protein sequence ID" value="TKI90338.1"/>
    <property type="molecule type" value="Genomic_DNA"/>
</dbReference>
<dbReference type="InterPro" id="IPR000330">
    <property type="entry name" value="SNF2_N"/>
</dbReference>
<sequence length="234" mass="26767">MNVDISVDRTWQNNFLNRINEDGPWTNWDLYHLAYKTEKSLLVPTFDGLQAPKHLSHFTPLPHQLEVAQNVIEQMNGKAILADEVGLGKTIEAGLILKEYMVRGLVKKVLILVPASLVSQWAYELNTKFFIPAVAQKKSYSWEQADVIVSSIDTAKRSPHRDIVLNLEYDLIIIDEAHKLKNNKTKNYEFAQRLKKKFCLLLTATPVQNKIDEIFNLVSLLKPGHLGNQSNFEE</sequence>
<dbReference type="GO" id="GO:0005524">
    <property type="term" value="F:ATP binding"/>
    <property type="evidence" value="ECO:0007669"/>
    <property type="project" value="UniProtKB-KW"/>
</dbReference>
<feature type="domain" description="Helicase ATP-binding" evidence="1">
    <location>
        <begin position="70"/>
        <end position="224"/>
    </location>
</feature>
<dbReference type="InterPro" id="IPR038718">
    <property type="entry name" value="SNF2-like_sf"/>
</dbReference>
<dbReference type="InterPro" id="IPR057342">
    <property type="entry name" value="DEXDc_RapA"/>
</dbReference>
<dbReference type="SUPFAM" id="SSF52540">
    <property type="entry name" value="P-loop containing nucleoside triphosphate hydrolases"/>
    <property type="match status" value="1"/>
</dbReference>
<dbReference type="PROSITE" id="PS51192">
    <property type="entry name" value="HELICASE_ATP_BIND_1"/>
    <property type="match status" value="1"/>
</dbReference>
<dbReference type="PANTHER" id="PTHR45629:SF7">
    <property type="entry name" value="DNA EXCISION REPAIR PROTEIN ERCC-6-RELATED"/>
    <property type="match status" value="1"/>
</dbReference>
<proteinExistence type="predicted"/>
<evidence type="ECO:0000259" key="1">
    <source>
        <dbReference type="PROSITE" id="PS51192"/>
    </source>
</evidence>
<feature type="non-terminal residue" evidence="2">
    <location>
        <position position="234"/>
    </location>
</feature>
<keyword evidence="2" id="KW-0067">ATP-binding</keyword>
<organism evidence="2 3">
    <name type="scientific">Bacillus wiedmannii</name>
    <dbReference type="NCBI Taxonomy" id="1890302"/>
    <lineage>
        <taxon>Bacteria</taxon>
        <taxon>Bacillati</taxon>
        <taxon>Bacillota</taxon>
        <taxon>Bacilli</taxon>
        <taxon>Bacillales</taxon>
        <taxon>Bacillaceae</taxon>
        <taxon>Bacillus</taxon>
        <taxon>Bacillus cereus group</taxon>
    </lineage>
</organism>
<dbReference type="AlphaFoldDB" id="A0A4U3AQ57"/>
<dbReference type="Proteomes" id="UP000305222">
    <property type="component" value="Unassembled WGS sequence"/>
</dbReference>
<reference evidence="2 3" key="1">
    <citation type="journal article" date="2019" name="Environ. Microbiol.">
        <title>An active ?-lactamase is a part of an orchestrated cell wall stress resistance network of Bacillus subtilis and related rhizosphere species.</title>
        <authorList>
            <person name="Bucher T."/>
            <person name="Keren-Paz A."/>
            <person name="Hausser J."/>
            <person name="Olender T."/>
            <person name="Cytryn E."/>
            <person name="Kolodkin-Gal I."/>
        </authorList>
    </citation>
    <scope>NUCLEOTIDE SEQUENCE [LARGE SCALE GENOMIC DNA]</scope>
    <source>
        <strain evidence="2 3">I5</strain>
    </source>
</reference>
<comment type="caution">
    <text evidence="2">The sequence shown here is derived from an EMBL/GenBank/DDBJ whole genome shotgun (WGS) entry which is preliminary data.</text>
</comment>
<keyword evidence="2" id="KW-0547">Nucleotide-binding</keyword>
<dbReference type="PANTHER" id="PTHR45629">
    <property type="entry name" value="SNF2/RAD54 FAMILY MEMBER"/>
    <property type="match status" value="1"/>
</dbReference>
<protein>
    <submittedName>
        <fullName evidence="2">DEAD/DEAH box helicase</fullName>
    </submittedName>
</protein>
<dbReference type="Gene3D" id="3.40.50.10810">
    <property type="entry name" value="Tandem AAA-ATPase domain"/>
    <property type="match status" value="1"/>
</dbReference>
<dbReference type="Pfam" id="PF00176">
    <property type="entry name" value="SNF2-rel_dom"/>
    <property type="match status" value="1"/>
</dbReference>
<dbReference type="SMART" id="SM00487">
    <property type="entry name" value="DEXDc"/>
    <property type="match status" value="1"/>
</dbReference>